<dbReference type="AlphaFoldDB" id="A0A8J6BZ20"/>
<evidence type="ECO:0000313" key="3">
    <source>
        <dbReference type="Proteomes" id="UP000729402"/>
    </source>
</evidence>
<name>A0A8J6BZ20_ZIZPA</name>
<sequence length="102" mass="11387">MFFGVKNSDLVPGKYEGEGWIHFVICNIFIIICLCKVEHTWELGGLKLWEGSLDLVKTLNSDIKDDLLLVQGKRVLELGCGHGLPSTIASLKKQADLEINFN</sequence>
<gene>
    <name evidence="2" type="ORF">GUJ93_ZPchr0013g34103</name>
</gene>
<proteinExistence type="predicted"/>
<feature type="transmembrane region" description="Helical" evidence="1">
    <location>
        <begin position="20"/>
        <end position="37"/>
    </location>
</feature>
<accession>A0A8J6BZ20</accession>
<evidence type="ECO:0000313" key="2">
    <source>
        <dbReference type="EMBL" id="KAG8100722.1"/>
    </source>
</evidence>
<keyword evidence="1" id="KW-1133">Transmembrane helix</keyword>
<keyword evidence="1" id="KW-0472">Membrane</keyword>
<dbReference type="OrthoDB" id="1723750at2759"/>
<dbReference type="EMBL" id="JAAALK010000079">
    <property type="protein sequence ID" value="KAG8100722.1"/>
    <property type="molecule type" value="Genomic_DNA"/>
</dbReference>
<keyword evidence="1" id="KW-0812">Transmembrane</keyword>
<reference evidence="2" key="2">
    <citation type="submission" date="2021-02" db="EMBL/GenBank/DDBJ databases">
        <authorList>
            <person name="Kimball J.A."/>
            <person name="Haas M.W."/>
            <person name="Macchietto M."/>
            <person name="Kono T."/>
            <person name="Duquette J."/>
            <person name="Shao M."/>
        </authorList>
    </citation>
    <scope>NUCLEOTIDE SEQUENCE</scope>
    <source>
        <tissue evidence="2">Fresh leaf tissue</tissue>
    </source>
</reference>
<evidence type="ECO:0000256" key="1">
    <source>
        <dbReference type="SAM" id="Phobius"/>
    </source>
</evidence>
<keyword evidence="3" id="KW-1185">Reference proteome</keyword>
<organism evidence="2 3">
    <name type="scientific">Zizania palustris</name>
    <name type="common">Northern wild rice</name>
    <dbReference type="NCBI Taxonomy" id="103762"/>
    <lineage>
        <taxon>Eukaryota</taxon>
        <taxon>Viridiplantae</taxon>
        <taxon>Streptophyta</taxon>
        <taxon>Embryophyta</taxon>
        <taxon>Tracheophyta</taxon>
        <taxon>Spermatophyta</taxon>
        <taxon>Magnoliopsida</taxon>
        <taxon>Liliopsida</taxon>
        <taxon>Poales</taxon>
        <taxon>Poaceae</taxon>
        <taxon>BOP clade</taxon>
        <taxon>Oryzoideae</taxon>
        <taxon>Oryzeae</taxon>
        <taxon>Zizaniinae</taxon>
        <taxon>Zizania</taxon>
    </lineage>
</organism>
<protein>
    <submittedName>
        <fullName evidence="2">Uncharacterized protein</fullName>
    </submittedName>
</protein>
<reference evidence="2" key="1">
    <citation type="journal article" date="2021" name="bioRxiv">
        <title>Whole Genome Assembly and Annotation of Northern Wild Rice, Zizania palustris L., Supports a Whole Genome Duplication in the Zizania Genus.</title>
        <authorList>
            <person name="Haas M."/>
            <person name="Kono T."/>
            <person name="Macchietto M."/>
            <person name="Millas R."/>
            <person name="McGilp L."/>
            <person name="Shao M."/>
            <person name="Duquette J."/>
            <person name="Hirsch C.N."/>
            <person name="Kimball J."/>
        </authorList>
    </citation>
    <scope>NUCLEOTIDE SEQUENCE</scope>
    <source>
        <tissue evidence="2">Fresh leaf tissue</tissue>
    </source>
</reference>
<dbReference type="Proteomes" id="UP000729402">
    <property type="component" value="Unassembled WGS sequence"/>
</dbReference>
<comment type="caution">
    <text evidence="2">The sequence shown here is derived from an EMBL/GenBank/DDBJ whole genome shotgun (WGS) entry which is preliminary data.</text>
</comment>